<dbReference type="PANTHER" id="PTHR37305:SF1">
    <property type="entry name" value="MEMBRANE PROTEIN"/>
    <property type="match status" value="1"/>
</dbReference>
<feature type="transmembrane region" description="Helical" evidence="1">
    <location>
        <begin position="52"/>
        <end position="73"/>
    </location>
</feature>
<keyword evidence="1" id="KW-1133">Transmembrane helix</keyword>
<evidence type="ECO:0000256" key="1">
    <source>
        <dbReference type="SAM" id="Phobius"/>
    </source>
</evidence>
<keyword evidence="3" id="KW-1185">Reference proteome</keyword>
<dbReference type="Proteomes" id="UP000515860">
    <property type="component" value="Chromosome"/>
</dbReference>
<keyword evidence="1" id="KW-0812">Transmembrane</keyword>
<organism evidence="2 3">
    <name type="scientific">Wansuia hejianensis</name>
    <dbReference type="NCBI Taxonomy" id="2763667"/>
    <lineage>
        <taxon>Bacteria</taxon>
        <taxon>Bacillati</taxon>
        <taxon>Bacillota</taxon>
        <taxon>Clostridia</taxon>
        <taxon>Lachnospirales</taxon>
        <taxon>Lachnospiraceae</taxon>
        <taxon>Wansuia</taxon>
    </lineage>
</organism>
<feature type="transmembrane region" description="Helical" evidence="1">
    <location>
        <begin position="134"/>
        <end position="152"/>
    </location>
</feature>
<gene>
    <name evidence="2" type="ORF">H9Q79_15470</name>
</gene>
<dbReference type="KEGG" id="whj:H9Q79_15470"/>
<dbReference type="AlphaFoldDB" id="A0A7G9GBT3"/>
<protein>
    <submittedName>
        <fullName evidence="2">ABC transporter permease subunit</fullName>
    </submittedName>
</protein>
<dbReference type="GO" id="GO:0005886">
    <property type="term" value="C:plasma membrane"/>
    <property type="evidence" value="ECO:0007669"/>
    <property type="project" value="UniProtKB-SubCell"/>
</dbReference>
<feature type="transmembrane region" description="Helical" evidence="1">
    <location>
        <begin position="94"/>
        <end position="114"/>
    </location>
</feature>
<proteinExistence type="predicted"/>
<feature type="transmembrane region" description="Helical" evidence="1">
    <location>
        <begin position="251"/>
        <end position="270"/>
    </location>
</feature>
<name>A0A7G9GBT3_9FIRM</name>
<keyword evidence="1" id="KW-0472">Membrane</keyword>
<sequence>MNRLLASNFSRLLKSKVFWITIAGMLLYGVGTCISSYQNQIKYDTAVTLDGIFFLHMMLIGAFCAVFCSLFIGTEYSDGTIRNKLMIGHRRSSIYLSNLIVSSAAGLLMCLIYFMTVSAIGIPLFGFLQTDPKIIWLMILNSALLIISYCSVFTMLSMLSQNKAVVAVISIIGFFVLFFLAMNIYARLSAPEFYESYIMGEAVGDMTSQAMANPQYLRGSEREIWQFFFDFLPTGQAAQISNLKAVHPFRLPLYSLAILALTAVPGILAFRKKDIK</sequence>
<dbReference type="EMBL" id="CP060635">
    <property type="protein sequence ID" value="QNM08265.1"/>
    <property type="molecule type" value="Genomic_DNA"/>
</dbReference>
<dbReference type="RefSeq" id="WP_249328692.1">
    <property type="nucleotide sequence ID" value="NZ_CP060635.1"/>
</dbReference>
<dbReference type="PANTHER" id="PTHR37305">
    <property type="entry name" value="INTEGRAL MEMBRANE PROTEIN-RELATED"/>
    <property type="match status" value="1"/>
</dbReference>
<evidence type="ECO:0000313" key="3">
    <source>
        <dbReference type="Proteomes" id="UP000515860"/>
    </source>
</evidence>
<dbReference type="GO" id="GO:0140359">
    <property type="term" value="F:ABC-type transporter activity"/>
    <property type="evidence" value="ECO:0007669"/>
    <property type="project" value="InterPro"/>
</dbReference>
<feature type="transmembrane region" description="Helical" evidence="1">
    <location>
        <begin position="164"/>
        <end position="186"/>
    </location>
</feature>
<accession>A0A7G9GBT3</accession>
<dbReference type="Pfam" id="PF12730">
    <property type="entry name" value="ABC2_membrane_4"/>
    <property type="match status" value="1"/>
</dbReference>
<feature type="transmembrane region" description="Helical" evidence="1">
    <location>
        <begin position="17"/>
        <end position="37"/>
    </location>
</feature>
<evidence type="ECO:0000313" key="2">
    <source>
        <dbReference type="EMBL" id="QNM08265.1"/>
    </source>
</evidence>
<reference evidence="2 3" key="1">
    <citation type="submission" date="2020-08" db="EMBL/GenBank/DDBJ databases">
        <authorList>
            <person name="Liu C."/>
            <person name="Sun Q."/>
        </authorList>
    </citation>
    <scope>NUCLEOTIDE SEQUENCE [LARGE SCALE GENOMIC DNA]</scope>
    <source>
        <strain evidence="2 3">NSJ-29</strain>
    </source>
</reference>